<feature type="repeat" description="ANK" evidence="3">
    <location>
        <begin position="262"/>
        <end position="285"/>
    </location>
</feature>
<dbReference type="PROSITE" id="PS50088">
    <property type="entry name" value="ANK_REPEAT"/>
    <property type="match status" value="2"/>
</dbReference>
<dbReference type="SUPFAM" id="SSF48403">
    <property type="entry name" value="Ankyrin repeat"/>
    <property type="match status" value="1"/>
</dbReference>
<dbReference type="GeneID" id="8862042"/>
<organism evidence="6">
    <name type="scientific">Naegleria gruberi</name>
    <name type="common">Amoeba</name>
    <dbReference type="NCBI Taxonomy" id="5762"/>
    <lineage>
        <taxon>Eukaryota</taxon>
        <taxon>Discoba</taxon>
        <taxon>Heterolobosea</taxon>
        <taxon>Tetramitia</taxon>
        <taxon>Eutetramitia</taxon>
        <taxon>Vahlkampfiidae</taxon>
        <taxon>Naegleria</taxon>
    </lineage>
</organism>
<dbReference type="Pfam" id="PF12796">
    <property type="entry name" value="Ank_2"/>
    <property type="match status" value="2"/>
</dbReference>
<dbReference type="VEuPathDB" id="AmoebaDB:NAEGRDRAFT_54460"/>
<evidence type="ECO:0000256" key="2">
    <source>
        <dbReference type="ARBA" id="ARBA00023043"/>
    </source>
</evidence>
<feature type="repeat" description="ANK" evidence="3">
    <location>
        <begin position="473"/>
        <end position="494"/>
    </location>
</feature>
<dbReference type="EMBL" id="GG738933">
    <property type="protein sequence ID" value="EFC36296.1"/>
    <property type="molecule type" value="Genomic_DNA"/>
</dbReference>
<keyword evidence="1" id="KW-0677">Repeat</keyword>
<evidence type="ECO:0000256" key="4">
    <source>
        <dbReference type="SAM" id="MobiDB-lite"/>
    </source>
</evidence>
<evidence type="ECO:0000313" key="6">
    <source>
        <dbReference type="Proteomes" id="UP000006671"/>
    </source>
</evidence>
<feature type="region of interest" description="Disordered" evidence="4">
    <location>
        <begin position="1"/>
        <end position="30"/>
    </location>
</feature>
<dbReference type="KEGG" id="ngr:NAEGRDRAFT_54460"/>
<dbReference type="PANTHER" id="PTHR24198">
    <property type="entry name" value="ANKYRIN REPEAT AND PROTEIN KINASE DOMAIN-CONTAINING PROTEIN"/>
    <property type="match status" value="1"/>
</dbReference>
<keyword evidence="2 3" id="KW-0040">ANK repeat</keyword>
<dbReference type="PANTHER" id="PTHR24198:SF165">
    <property type="entry name" value="ANKYRIN REPEAT-CONTAINING PROTEIN-RELATED"/>
    <property type="match status" value="1"/>
</dbReference>
<dbReference type="OrthoDB" id="10057496at2759"/>
<dbReference type="STRING" id="5762.D2W3P2"/>
<dbReference type="Proteomes" id="UP000006671">
    <property type="component" value="Unassembled WGS sequence"/>
</dbReference>
<accession>D2W3P2</accession>
<gene>
    <name evidence="5" type="ORF">NAEGRDRAFT_54460</name>
</gene>
<evidence type="ECO:0000256" key="3">
    <source>
        <dbReference type="PROSITE-ProRule" id="PRU00023"/>
    </source>
</evidence>
<dbReference type="PROSITE" id="PS50297">
    <property type="entry name" value="ANK_REP_REGION"/>
    <property type="match status" value="2"/>
</dbReference>
<keyword evidence="6" id="KW-1185">Reference proteome</keyword>
<dbReference type="Gene3D" id="1.25.40.20">
    <property type="entry name" value="Ankyrin repeat-containing domain"/>
    <property type="match status" value="2"/>
</dbReference>
<dbReference type="InterPro" id="IPR002110">
    <property type="entry name" value="Ankyrin_rpt"/>
</dbReference>
<sequence>MSGKFSESITGVTQQQQHSNSSTRSSPHMKEQDMFNRWFRLTSGNQQEIEKDLKRLSSRAYFDKSATNQPVIPDIPRNMELSEYIGTLLMVDDSDADTLSLLKRRGTEDRIHELVLSHRREFLKYKNVEETIISEIVEYFGLTLDEEDEVFLDKSFFSSKKRSFSLSNNKTNSIDICAIKDFTSDSRGASLLHRACQFNKFKLVFFLLKYGGQNAFYVLDSNMSNPLHYACSSGSIQSITVYLGTYSKYGKQLDISSMRDNFGNTPIHVAIQNSHFEICQYLIDHQPQLINLKKTGSSHSLLHQVAENFDLKGLKFLLETNANRSPSLHSQDQFKCTPFLHAIKCYSKDSLEGDVARVTKLSIDLSNNEDDSNFESLGNERKWKKLRVLSYLLKYEQMALEKQSVSKLSSSRGLLSSKGNRSSLASQVDSQKRNCLHLSCLNGGDHCVDFIRVLFLTISASELCQLLEAKDYEENTPLHLACHYGNIEVAKTLMHGFQILNEHNIVPSSFSALQQSENSPTPSTTNSGIPSTIDYSKVFFSLRNKKGETPLHAAVSALGDLNRKRNSIMVNGALLSEPTSPTSPTNSIPASSGKRKKSFVEIQLKEKKMNIISIINYLWGDSRVDINAKNNNGESVYEQLRDRTDYFEKTLREFCPLAELTSVVLVNKTWHAGLTSSVWLTQCKTHLGKEMTNVKLQSKCVKLYRKLFGDDHPVIENLLLSRDDKEPGAHKVSNVKKVDYHKSLKGYVIGKLRRREGDELKKLIRLPLQLVFGEGDGRKIDRKVAFERKWKKVNEFLKDELKKKHISYSISEMFMKRVKRDLNLVFKKDQKASFELGRRISQEIASGQYLQRFGVMKFYELFLQYLDSSLVLSDQVQLVREKVELSFTEIEISSFETFKVLLDFAAKYCPKQEKFIRNHIEKDTTKDSSLKSFLFEKPQRLIGHYLLEKRGMRLFAQISDGFEYLLEECKFVIPNFLVDCLIFKSEKLANGRGLAIVDAYSKCHNIPYLNVDFMVQLIAQFGKVVPKKEILKNIETLLPKINDDPNLPLIFRITACNFDGYVGSDDLLALMSLLCKFSKVVFKEDVKAPYRDPLIFIACQMTSAFGTYSNEKEWVDLLLEFLNKGSRKKFMDYKTLKSFAQIVDSKPFPRSVRYILVDYLGDYE</sequence>
<evidence type="ECO:0000256" key="1">
    <source>
        <dbReference type="ARBA" id="ARBA00022737"/>
    </source>
</evidence>
<proteinExistence type="predicted"/>
<dbReference type="SMART" id="SM00248">
    <property type="entry name" value="ANK"/>
    <property type="match status" value="7"/>
</dbReference>
<protein>
    <submittedName>
        <fullName evidence="5">Predicted protein</fullName>
    </submittedName>
</protein>
<evidence type="ECO:0000313" key="5">
    <source>
        <dbReference type="EMBL" id="EFC36296.1"/>
    </source>
</evidence>
<dbReference type="RefSeq" id="XP_002669040.1">
    <property type="nucleotide sequence ID" value="XM_002668994.1"/>
</dbReference>
<dbReference type="InParanoid" id="D2W3P2"/>
<dbReference type="InterPro" id="IPR036770">
    <property type="entry name" value="Ankyrin_rpt-contain_sf"/>
</dbReference>
<dbReference type="AlphaFoldDB" id="D2W3P2"/>
<dbReference type="eggNOG" id="KOG0504">
    <property type="taxonomic scope" value="Eukaryota"/>
</dbReference>
<reference evidence="5 6" key="1">
    <citation type="journal article" date="2010" name="Cell">
        <title>The genome of Naegleria gruberi illuminates early eukaryotic versatility.</title>
        <authorList>
            <person name="Fritz-Laylin L.K."/>
            <person name="Prochnik S.E."/>
            <person name="Ginger M.L."/>
            <person name="Dacks J.B."/>
            <person name="Carpenter M.L."/>
            <person name="Field M.C."/>
            <person name="Kuo A."/>
            <person name="Paredez A."/>
            <person name="Chapman J."/>
            <person name="Pham J."/>
            <person name="Shu S."/>
            <person name="Neupane R."/>
            <person name="Cipriano M."/>
            <person name="Mancuso J."/>
            <person name="Tu H."/>
            <person name="Salamov A."/>
            <person name="Lindquist E."/>
            <person name="Shapiro H."/>
            <person name="Lucas S."/>
            <person name="Grigoriev I.V."/>
            <person name="Cande W.Z."/>
            <person name="Fulton C."/>
            <person name="Rokhsar D.S."/>
            <person name="Dawson S.C."/>
        </authorList>
    </citation>
    <scope>NUCLEOTIDE SEQUENCE [LARGE SCALE GENOMIC DNA]</scope>
    <source>
        <strain evidence="5 6">NEG-M</strain>
    </source>
</reference>
<feature type="compositionally biased region" description="Polar residues" evidence="4">
    <location>
        <begin position="1"/>
        <end position="26"/>
    </location>
</feature>
<name>D2W3P2_NAEGR</name>